<dbReference type="AlphaFoldDB" id="A0AAD5H5S3"/>
<evidence type="ECO:0000313" key="4">
    <source>
        <dbReference type="Proteomes" id="UP001205105"/>
    </source>
</evidence>
<feature type="compositionally biased region" description="Low complexity" evidence="1">
    <location>
        <begin position="203"/>
        <end position="214"/>
    </location>
</feature>
<evidence type="ECO:0000256" key="1">
    <source>
        <dbReference type="SAM" id="MobiDB-lite"/>
    </source>
</evidence>
<feature type="region of interest" description="Disordered" evidence="1">
    <location>
        <begin position="451"/>
        <end position="488"/>
    </location>
</feature>
<accession>A0AAD5H5S3</accession>
<feature type="compositionally biased region" description="Basic and acidic residues" evidence="1">
    <location>
        <begin position="451"/>
        <end position="469"/>
    </location>
</feature>
<feature type="region of interest" description="Disordered" evidence="1">
    <location>
        <begin position="113"/>
        <end position="136"/>
    </location>
</feature>
<keyword evidence="2" id="KW-0812">Transmembrane</keyword>
<feature type="compositionally biased region" description="Low complexity" evidence="1">
    <location>
        <begin position="428"/>
        <end position="438"/>
    </location>
</feature>
<reference evidence="3" key="1">
    <citation type="submission" date="2020-11" db="EMBL/GenBank/DDBJ databases">
        <title>Chlorella ohadii genome sequencing and assembly.</title>
        <authorList>
            <person name="Murik O."/>
            <person name="Treves H."/>
            <person name="Kedem I."/>
            <person name="Shotland Y."/>
            <person name="Kaplan A."/>
        </authorList>
    </citation>
    <scope>NUCLEOTIDE SEQUENCE</scope>
    <source>
        <strain evidence="3">1</strain>
    </source>
</reference>
<feature type="transmembrane region" description="Helical" evidence="2">
    <location>
        <begin position="500"/>
        <end position="520"/>
    </location>
</feature>
<keyword evidence="2" id="KW-0472">Membrane</keyword>
<proteinExistence type="predicted"/>
<name>A0AAD5H5S3_9CHLO</name>
<keyword evidence="4" id="KW-1185">Reference proteome</keyword>
<evidence type="ECO:0000313" key="3">
    <source>
        <dbReference type="EMBL" id="KAI7845329.1"/>
    </source>
</evidence>
<dbReference type="Proteomes" id="UP001205105">
    <property type="component" value="Unassembled WGS sequence"/>
</dbReference>
<feature type="region of interest" description="Disordered" evidence="1">
    <location>
        <begin position="203"/>
        <end position="230"/>
    </location>
</feature>
<evidence type="ECO:0000256" key="2">
    <source>
        <dbReference type="SAM" id="Phobius"/>
    </source>
</evidence>
<dbReference type="EMBL" id="JADXDR010000019">
    <property type="protein sequence ID" value="KAI7845329.1"/>
    <property type="molecule type" value="Genomic_DNA"/>
</dbReference>
<feature type="compositionally biased region" description="Basic and acidic residues" evidence="1">
    <location>
        <begin position="215"/>
        <end position="230"/>
    </location>
</feature>
<gene>
    <name evidence="3" type="ORF">COHA_001170</name>
</gene>
<feature type="region of interest" description="Disordered" evidence="1">
    <location>
        <begin position="391"/>
        <end position="439"/>
    </location>
</feature>
<feature type="region of interest" description="Disordered" evidence="1">
    <location>
        <begin position="15"/>
        <end position="40"/>
    </location>
</feature>
<comment type="caution">
    <text evidence="3">The sequence shown here is derived from an EMBL/GenBank/DDBJ whole genome shotgun (WGS) entry which is preliminary data.</text>
</comment>
<sequence length="583" mass="61676">MQAAAALSLQAATGRPVLPARPTRRPRSVSVRAVAKDEQGEDTPLAVRMGALALSLVMGVSALPAPLVLPAAAEVEAEAADAELPTVNRFASAAEKRKAMAERRTALLRAAREQAEQTGTVTGERQQAKEEEAPAAGTDLQSMLKSLGSQQYDQMIGKPAAAPKEAAEPAPEPAKPAAPAFSLPKFSAPSFEAPKLELPKAPAAPVAPEAPKATEAPKFETPKIDMPKVDMPKFEAPKIDMPKFELPKVDLKVPELPKEAPAIKAPQLPAIKAPTLPAVPELPEVKIPGLSEFKIETPKADPSRITKGWTAPKLPEFKPELKVDKERLVLPKPELPAFEPPALKVEAPRLEGFKPPPALEGKKFELPKFEGFKAPQIKLPEVKAPQVDLPKVPAVPVPVPAPAPVLPARAREETAKAEAAARAEAEAQRAAQAAAAKAAAERAAAEQAERVAAEKRAAEQKVAADKRATEQAAAQKKAQEEAAKAVAAKQAAAGKRRGPLPLFLAQLLVLGGFAALAAAFTKYAEETRKALEAGTKAFKAAFNYMDRAIGQPQDYTQRGDPLDEAFTSVEKAVADAQKKVNGN</sequence>
<feature type="region of interest" description="Disordered" evidence="1">
    <location>
        <begin position="158"/>
        <end position="181"/>
    </location>
</feature>
<organism evidence="3 4">
    <name type="scientific">Chlorella ohadii</name>
    <dbReference type="NCBI Taxonomy" id="2649997"/>
    <lineage>
        <taxon>Eukaryota</taxon>
        <taxon>Viridiplantae</taxon>
        <taxon>Chlorophyta</taxon>
        <taxon>core chlorophytes</taxon>
        <taxon>Trebouxiophyceae</taxon>
        <taxon>Chlorellales</taxon>
        <taxon>Chlorellaceae</taxon>
        <taxon>Chlorella clade</taxon>
        <taxon>Chlorella</taxon>
    </lineage>
</organism>
<protein>
    <submittedName>
        <fullName evidence="3">Uncharacterized protein</fullName>
    </submittedName>
</protein>
<keyword evidence="2" id="KW-1133">Transmembrane helix</keyword>
<feature type="compositionally biased region" description="Basic and acidic residues" evidence="1">
    <location>
        <begin position="409"/>
        <end position="427"/>
    </location>
</feature>
<feature type="compositionally biased region" description="Pro residues" evidence="1">
    <location>
        <begin position="393"/>
        <end position="405"/>
    </location>
</feature>